<comment type="subcellular location">
    <subcellularLocation>
        <location evidence="1">Cell membrane</location>
        <topology evidence="1">Multi-pass membrane protein</topology>
    </subcellularLocation>
</comment>
<evidence type="ECO:0000256" key="2">
    <source>
        <dbReference type="ARBA" id="ARBA00022475"/>
    </source>
</evidence>
<dbReference type="AlphaFoldDB" id="A0ABD5RJD3"/>
<evidence type="ECO:0000313" key="10">
    <source>
        <dbReference type="EMBL" id="MFC5970439.1"/>
    </source>
</evidence>
<dbReference type="Pfam" id="PF12704">
    <property type="entry name" value="MacB_PCD"/>
    <property type="match status" value="1"/>
</dbReference>
<evidence type="ECO:0000256" key="1">
    <source>
        <dbReference type="ARBA" id="ARBA00004651"/>
    </source>
</evidence>
<comment type="caution">
    <text evidence="10">The sequence shown here is derived from an EMBL/GenBank/DDBJ whole genome shotgun (WGS) entry which is preliminary data.</text>
</comment>
<dbReference type="PANTHER" id="PTHR30572">
    <property type="entry name" value="MEMBRANE COMPONENT OF TRANSPORTER-RELATED"/>
    <property type="match status" value="1"/>
</dbReference>
<feature type="domain" description="MacB-like periplasmic core" evidence="9">
    <location>
        <begin position="21"/>
        <end position="247"/>
    </location>
</feature>
<dbReference type="InterPro" id="IPR050250">
    <property type="entry name" value="Macrolide_Exporter_MacB"/>
</dbReference>
<evidence type="ECO:0000256" key="6">
    <source>
        <dbReference type="ARBA" id="ARBA00038076"/>
    </source>
</evidence>
<keyword evidence="2" id="KW-1003">Cell membrane</keyword>
<dbReference type="EMBL" id="JBHSQH010000001">
    <property type="protein sequence ID" value="MFC5970439.1"/>
    <property type="molecule type" value="Genomic_DNA"/>
</dbReference>
<feature type="transmembrane region" description="Helical" evidence="7">
    <location>
        <begin position="21"/>
        <end position="41"/>
    </location>
</feature>
<proteinExistence type="inferred from homology"/>
<evidence type="ECO:0000259" key="8">
    <source>
        <dbReference type="Pfam" id="PF02687"/>
    </source>
</evidence>
<feature type="transmembrane region" description="Helical" evidence="7">
    <location>
        <begin position="287"/>
        <end position="314"/>
    </location>
</feature>
<keyword evidence="4 7" id="KW-1133">Transmembrane helix</keyword>
<protein>
    <submittedName>
        <fullName evidence="10">ABC transporter permease</fullName>
    </submittedName>
</protein>
<evidence type="ECO:0000259" key="9">
    <source>
        <dbReference type="Pfam" id="PF12704"/>
    </source>
</evidence>
<keyword evidence="3 7" id="KW-0812">Transmembrane</keyword>
<comment type="similarity">
    <text evidence="6">Belongs to the ABC-4 integral membrane protein family.</text>
</comment>
<sequence>MQLGESFSMSMSAIRAHKLRSGLTVLGVVIGVAAVITFVTLGGSLQVGLLGDIGGEGAANVNVWSGPADAEGPPGAGAQPVFTSHDVRELGSLDGVREVVPRGSVPLAAVRDGDDTVALQQATAYGREYFTAEDFREGRTFRQGTNEVVLNPAAASLFEEDLSAGDAVTLTLADGTEVDVRVAGVLDTSTAQDPFEGFSQGPRVYVPTDPFYQRVITSPATGDPERVYPAVFVIADGPEDVEEVQARTLAYLTDESDAATLVPPNVEFVAQTNEQLLDQVREILDTLTAFVTGVAVISLVVGAIGIANIMLVSVTERTREIGIMKAVGARDRDVLGLFLTEAVVLGLVGALVGTVVGLLAGYAGTVYVDLPFVVPWEWGVVAVAVGLLVGVGAGLYPAWNAARTDPIDALRYE</sequence>
<keyword evidence="5 7" id="KW-0472">Membrane</keyword>
<evidence type="ECO:0000256" key="4">
    <source>
        <dbReference type="ARBA" id="ARBA00022989"/>
    </source>
</evidence>
<evidence type="ECO:0000313" key="11">
    <source>
        <dbReference type="Proteomes" id="UP001596099"/>
    </source>
</evidence>
<evidence type="ECO:0000256" key="7">
    <source>
        <dbReference type="SAM" id="Phobius"/>
    </source>
</evidence>
<keyword evidence="11" id="KW-1185">Reference proteome</keyword>
<dbReference type="RefSeq" id="WP_247419575.1">
    <property type="nucleotide sequence ID" value="NZ_JALLGW010000002.1"/>
</dbReference>
<feature type="domain" description="ABC3 transporter permease C-terminal" evidence="8">
    <location>
        <begin position="294"/>
        <end position="406"/>
    </location>
</feature>
<dbReference type="Proteomes" id="UP001596099">
    <property type="component" value="Unassembled WGS sequence"/>
</dbReference>
<reference evidence="10 11" key="1">
    <citation type="journal article" date="2019" name="Int. J. Syst. Evol. Microbiol.">
        <title>The Global Catalogue of Microorganisms (GCM) 10K type strain sequencing project: providing services to taxonomists for standard genome sequencing and annotation.</title>
        <authorList>
            <consortium name="The Broad Institute Genomics Platform"/>
            <consortium name="The Broad Institute Genome Sequencing Center for Infectious Disease"/>
            <person name="Wu L."/>
            <person name="Ma J."/>
        </authorList>
    </citation>
    <scope>NUCLEOTIDE SEQUENCE [LARGE SCALE GENOMIC DNA]</scope>
    <source>
        <strain evidence="10 11">CGMCC 1.12543</strain>
    </source>
</reference>
<name>A0ABD5RJD3_9EURY</name>
<dbReference type="Pfam" id="PF02687">
    <property type="entry name" value="FtsX"/>
    <property type="match status" value="1"/>
</dbReference>
<feature type="transmembrane region" description="Helical" evidence="7">
    <location>
        <begin position="335"/>
        <end position="364"/>
    </location>
</feature>
<dbReference type="PANTHER" id="PTHR30572:SF4">
    <property type="entry name" value="ABC TRANSPORTER PERMEASE YTRF"/>
    <property type="match status" value="1"/>
</dbReference>
<dbReference type="InterPro" id="IPR003838">
    <property type="entry name" value="ABC3_permease_C"/>
</dbReference>
<organism evidence="10 11">
    <name type="scientific">Halomarina salina</name>
    <dbReference type="NCBI Taxonomy" id="1872699"/>
    <lineage>
        <taxon>Archaea</taxon>
        <taxon>Methanobacteriati</taxon>
        <taxon>Methanobacteriota</taxon>
        <taxon>Stenosarchaea group</taxon>
        <taxon>Halobacteria</taxon>
        <taxon>Halobacteriales</taxon>
        <taxon>Natronomonadaceae</taxon>
        <taxon>Halomarina</taxon>
    </lineage>
</organism>
<dbReference type="GO" id="GO:0005886">
    <property type="term" value="C:plasma membrane"/>
    <property type="evidence" value="ECO:0007669"/>
    <property type="project" value="UniProtKB-SubCell"/>
</dbReference>
<evidence type="ECO:0000256" key="5">
    <source>
        <dbReference type="ARBA" id="ARBA00023136"/>
    </source>
</evidence>
<feature type="transmembrane region" description="Helical" evidence="7">
    <location>
        <begin position="376"/>
        <end position="396"/>
    </location>
</feature>
<dbReference type="InterPro" id="IPR025857">
    <property type="entry name" value="MacB_PCD"/>
</dbReference>
<accession>A0ABD5RJD3</accession>
<gene>
    <name evidence="10" type="ORF">ACFPYI_03770</name>
</gene>
<evidence type="ECO:0000256" key="3">
    <source>
        <dbReference type="ARBA" id="ARBA00022692"/>
    </source>
</evidence>